<proteinExistence type="predicted"/>
<dbReference type="AlphaFoldDB" id="A0A840E5U0"/>
<evidence type="ECO:0000256" key="1">
    <source>
        <dbReference type="SAM" id="MobiDB-lite"/>
    </source>
</evidence>
<reference evidence="3 4" key="1">
    <citation type="submission" date="2020-08" db="EMBL/GenBank/DDBJ databases">
        <title>Genomic Encyclopedia of Type Strains, Phase IV (KMG-IV): sequencing the most valuable type-strain genomes for metagenomic binning, comparative biology and taxonomic classification.</title>
        <authorList>
            <person name="Goeker M."/>
        </authorList>
    </citation>
    <scope>NUCLEOTIDE SEQUENCE [LARGE SCALE GENOMIC DNA]</scope>
    <source>
        <strain evidence="3 4">DSM 105137</strain>
    </source>
</reference>
<gene>
    <name evidence="3" type="ORF">GGR28_001699</name>
</gene>
<feature type="region of interest" description="Disordered" evidence="1">
    <location>
        <begin position="110"/>
        <end position="133"/>
    </location>
</feature>
<comment type="caution">
    <text evidence="3">The sequence shown here is derived from an EMBL/GenBank/DDBJ whole genome shotgun (WGS) entry which is preliminary data.</text>
</comment>
<keyword evidence="4" id="KW-1185">Reference proteome</keyword>
<keyword evidence="2" id="KW-0732">Signal</keyword>
<feature type="chain" id="PRO_5032610944" evidence="2">
    <location>
        <begin position="23"/>
        <end position="133"/>
    </location>
</feature>
<dbReference type="RefSeq" id="WP_183495322.1">
    <property type="nucleotide sequence ID" value="NZ_JACIFF010000003.1"/>
</dbReference>
<dbReference type="Pfam" id="PF13801">
    <property type="entry name" value="Metal_resist"/>
    <property type="match status" value="1"/>
</dbReference>
<sequence>MKTTKAILFSLFFVLAVGSVSAQRGGNHDPVAQAEQQTEHLTEVLELTPEQTERVKAINLQFAETVKGAREEIGDERAAMREIVEKANEARREEMKSVLNDEQLVKLEALEADRERRQENGKKGGRKGGKDRS</sequence>
<accession>A0A840E5U0</accession>
<dbReference type="InterPro" id="IPR025961">
    <property type="entry name" value="Metal_resist"/>
</dbReference>
<dbReference type="Gene3D" id="1.20.120.1490">
    <property type="match status" value="1"/>
</dbReference>
<dbReference type="Proteomes" id="UP000576209">
    <property type="component" value="Unassembled WGS sequence"/>
</dbReference>
<name>A0A840E5U0_9BACT</name>
<evidence type="ECO:0000313" key="3">
    <source>
        <dbReference type="EMBL" id="MBB4079082.1"/>
    </source>
</evidence>
<organism evidence="3 4">
    <name type="scientific">Neolewinella aquimaris</name>
    <dbReference type="NCBI Taxonomy" id="1835722"/>
    <lineage>
        <taxon>Bacteria</taxon>
        <taxon>Pseudomonadati</taxon>
        <taxon>Bacteroidota</taxon>
        <taxon>Saprospiria</taxon>
        <taxon>Saprospirales</taxon>
        <taxon>Lewinellaceae</taxon>
        <taxon>Neolewinella</taxon>
    </lineage>
</organism>
<evidence type="ECO:0000256" key="2">
    <source>
        <dbReference type="SAM" id="SignalP"/>
    </source>
</evidence>
<evidence type="ECO:0000313" key="4">
    <source>
        <dbReference type="Proteomes" id="UP000576209"/>
    </source>
</evidence>
<protein>
    <submittedName>
        <fullName evidence="3">General stress protein YciG</fullName>
    </submittedName>
</protein>
<feature type="signal peptide" evidence="2">
    <location>
        <begin position="1"/>
        <end position="22"/>
    </location>
</feature>
<dbReference type="EMBL" id="JACIFF010000003">
    <property type="protein sequence ID" value="MBB4079082.1"/>
    <property type="molecule type" value="Genomic_DNA"/>
</dbReference>